<keyword evidence="2" id="KW-1185">Reference proteome</keyword>
<dbReference type="InterPro" id="IPR007351">
    <property type="entry name" value="YjbR"/>
</dbReference>
<dbReference type="PANTHER" id="PTHR35145:SF1">
    <property type="entry name" value="CYTOPLASMIC PROTEIN"/>
    <property type="match status" value="1"/>
</dbReference>
<dbReference type="Pfam" id="PF04237">
    <property type="entry name" value="YjbR"/>
    <property type="match status" value="1"/>
</dbReference>
<evidence type="ECO:0000313" key="2">
    <source>
        <dbReference type="Proteomes" id="UP000295375"/>
    </source>
</evidence>
<protein>
    <submittedName>
        <fullName evidence="1">Putative DNA-binding protein (MmcQ/YjbR family)</fullName>
    </submittedName>
</protein>
<dbReference type="OrthoDB" id="9804614at2"/>
<dbReference type="PANTHER" id="PTHR35145">
    <property type="entry name" value="CYTOPLASMIC PROTEIN-RELATED"/>
    <property type="match status" value="1"/>
</dbReference>
<dbReference type="InterPro" id="IPR038056">
    <property type="entry name" value="YjbR-like_sf"/>
</dbReference>
<reference evidence="1 2" key="1">
    <citation type="submission" date="2019-03" db="EMBL/GenBank/DDBJ databases">
        <title>Genomic Encyclopedia of Type Strains, Phase IV (KMG-IV): sequencing the most valuable type-strain genomes for metagenomic binning, comparative biology and taxonomic classification.</title>
        <authorList>
            <person name="Goeker M."/>
        </authorList>
    </citation>
    <scope>NUCLEOTIDE SEQUENCE [LARGE SCALE GENOMIC DNA]</scope>
    <source>
        <strain evidence="1 2">DSM 103792</strain>
    </source>
</reference>
<dbReference type="RefSeq" id="WP_133588950.1">
    <property type="nucleotide sequence ID" value="NZ_CP037953.1"/>
</dbReference>
<dbReference type="Gene3D" id="3.90.1150.30">
    <property type="match status" value="1"/>
</dbReference>
<accession>A0A4R6UU36</accession>
<gene>
    <name evidence="1" type="ORF">EV696_104103</name>
</gene>
<dbReference type="EMBL" id="SNYM01000004">
    <property type="protein sequence ID" value="TDQ49399.1"/>
    <property type="molecule type" value="Genomic_DNA"/>
</dbReference>
<dbReference type="GO" id="GO:0003677">
    <property type="term" value="F:DNA binding"/>
    <property type="evidence" value="ECO:0007669"/>
    <property type="project" value="UniProtKB-KW"/>
</dbReference>
<organism evidence="1 2">
    <name type="scientific">Permianibacter aggregans</name>
    <dbReference type="NCBI Taxonomy" id="1510150"/>
    <lineage>
        <taxon>Bacteria</taxon>
        <taxon>Pseudomonadati</taxon>
        <taxon>Pseudomonadota</taxon>
        <taxon>Gammaproteobacteria</taxon>
        <taxon>Pseudomonadales</taxon>
        <taxon>Pseudomonadaceae</taxon>
        <taxon>Permianibacter</taxon>
    </lineage>
</organism>
<comment type="caution">
    <text evidence="1">The sequence shown here is derived from an EMBL/GenBank/DDBJ whole genome shotgun (WGS) entry which is preliminary data.</text>
</comment>
<proteinExistence type="predicted"/>
<dbReference type="Proteomes" id="UP000295375">
    <property type="component" value="Unassembled WGS sequence"/>
</dbReference>
<dbReference type="AlphaFoldDB" id="A0A4R6UU36"/>
<dbReference type="SUPFAM" id="SSF142906">
    <property type="entry name" value="YjbR-like"/>
    <property type="match status" value="1"/>
</dbReference>
<keyword evidence="1" id="KW-0238">DNA-binding</keyword>
<name>A0A4R6UU36_9GAMM</name>
<dbReference type="InterPro" id="IPR058532">
    <property type="entry name" value="YjbR/MT2646/Rv2570-like"/>
</dbReference>
<sequence>MTLPAQPAHPLSATIAEELAGWSQVTVDIKWQTNLVFSIANKMFAVISLDETPFEHISFKAGSERFLELTDNDGIIPAPYMARNHWVTVTNPKALSKKALLELLRSSHDQVVAKLPKKIQLQLRA</sequence>
<evidence type="ECO:0000313" key="1">
    <source>
        <dbReference type="EMBL" id="TDQ49399.1"/>
    </source>
</evidence>